<dbReference type="eggNOG" id="ENOG5031XPD">
    <property type="taxonomic scope" value="Bacteria"/>
</dbReference>
<sequence>MQVEQSVKMEQLRPGDILLFSAIETDWESSLIALITNSPVSHTSISYYTNGYIVEENMPHTQVVDIRNSESRKVRTTYIMRMDTTAKSLVKVVDIADRYAQVELAYPMSALPCVAIYLVIKDLTYSLKAKGIITKIVKLAMGALIAFLNQKSGKANFPMHCSQFAYHCYLQASKEAALEATIAAEAAGKSKEEIIEAGKEAAKEFKIVLKDEGKENLLKAVATYIDNHYDQLEKQLVAGVNHTLQVEQERIEEKEVLYEMLYHEIKEVKAVSCSSNQNVELTEDLVITIYQFCHLLNEVYGERIGAIQEGIIVGENSEEALENEVEIATDKVKVLRTINKIIEMGEYFIAPGDLLSHTENLKCIGGLDYNS</sequence>
<dbReference type="PROSITE" id="PS00287">
    <property type="entry name" value="CYSTATIN"/>
    <property type="match status" value="1"/>
</dbReference>
<dbReference type="KEGG" id="cle:Clole_3220"/>
<dbReference type="HOGENOM" id="CLU_862501_0_0_9"/>
<dbReference type="STRING" id="642492.Clole_3220"/>
<proteinExistence type="predicted"/>
<dbReference type="RefSeq" id="WP_013658192.1">
    <property type="nucleotide sequence ID" value="NC_015275.1"/>
</dbReference>
<keyword evidence="2" id="KW-1185">Reference proteome</keyword>
<dbReference type="Proteomes" id="UP000008467">
    <property type="component" value="Chromosome"/>
</dbReference>
<reference evidence="1 2" key="1">
    <citation type="journal article" date="2011" name="J. Bacteriol.">
        <title>Complete genome sequence of the cellulose-degrading bacterium Cellulosilyticum lentocellum.</title>
        <authorList>
            <consortium name="US DOE Joint Genome Institute"/>
            <person name="Miller D.A."/>
            <person name="Suen G."/>
            <person name="Bruce D."/>
            <person name="Copeland A."/>
            <person name="Cheng J.F."/>
            <person name="Detter C."/>
            <person name="Goodwin L.A."/>
            <person name="Han C.S."/>
            <person name="Hauser L.J."/>
            <person name="Land M.L."/>
            <person name="Lapidus A."/>
            <person name="Lucas S."/>
            <person name="Meincke L."/>
            <person name="Pitluck S."/>
            <person name="Tapia R."/>
            <person name="Teshima H."/>
            <person name="Woyke T."/>
            <person name="Fox B.G."/>
            <person name="Angert E.R."/>
            <person name="Currie C.R."/>
        </authorList>
    </citation>
    <scope>NUCLEOTIDE SEQUENCE [LARGE SCALE GENOMIC DNA]</scope>
    <source>
        <strain evidence="2">ATCC 49066 / DSM 5427 / NCIMB 11756 / RHM5</strain>
    </source>
</reference>
<organism evidence="1 2">
    <name type="scientific">Cellulosilyticum lentocellum (strain ATCC 49066 / DSM 5427 / NCIMB 11756 / RHM5)</name>
    <name type="common">Clostridium lentocellum</name>
    <dbReference type="NCBI Taxonomy" id="642492"/>
    <lineage>
        <taxon>Bacteria</taxon>
        <taxon>Bacillati</taxon>
        <taxon>Bacillota</taxon>
        <taxon>Clostridia</taxon>
        <taxon>Lachnospirales</taxon>
        <taxon>Cellulosilyticaceae</taxon>
        <taxon>Cellulosilyticum</taxon>
    </lineage>
</organism>
<gene>
    <name evidence="1" type="ordered locus">Clole_3220</name>
</gene>
<protein>
    <submittedName>
        <fullName evidence="1">Uncharacterized protein</fullName>
    </submittedName>
</protein>
<dbReference type="InterPro" id="IPR038765">
    <property type="entry name" value="Papain-like_cys_pep_sf"/>
</dbReference>
<evidence type="ECO:0000313" key="1">
    <source>
        <dbReference type="EMBL" id="ADZ84914.1"/>
    </source>
</evidence>
<accession>F2JPX9</accession>
<dbReference type="InterPro" id="IPR018073">
    <property type="entry name" value="Prot_inh_cystat_CS"/>
</dbReference>
<dbReference type="Gene3D" id="3.90.1720.10">
    <property type="entry name" value="endopeptidase domain like (from Nostoc punctiforme)"/>
    <property type="match status" value="1"/>
</dbReference>
<name>F2JPX9_CELLD</name>
<dbReference type="EMBL" id="CP002582">
    <property type="protein sequence ID" value="ADZ84914.1"/>
    <property type="molecule type" value="Genomic_DNA"/>
</dbReference>
<evidence type="ECO:0000313" key="2">
    <source>
        <dbReference type="Proteomes" id="UP000008467"/>
    </source>
</evidence>
<dbReference type="SUPFAM" id="SSF54001">
    <property type="entry name" value="Cysteine proteinases"/>
    <property type="match status" value="1"/>
</dbReference>
<dbReference type="AlphaFoldDB" id="F2JPX9"/>